<gene>
    <name evidence="2" type="ORF">HLPCO_000271</name>
</gene>
<reference evidence="2 3" key="1">
    <citation type="journal article" date="2011" name="J. Bacteriol.">
        <title>Genome sequence of Haloplasma contractile, an unusual contractile bacterium from a deep-sea anoxic brine lake.</title>
        <authorList>
            <person name="Antunes A."/>
            <person name="Alam I."/>
            <person name="El Dorry H."/>
            <person name="Siam R."/>
            <person name="Robertson A."/>
            <person name="Bajic V.B."/>
            <person name="Stingl U."/>
        </authorList>
    </citation>
    <scope>NUCLEOTIDE SEQUENCE [LARGE SCALE GENOMIC DNA]</scope>
    <source>
        <strain evidence="2 3">SSD-17B</strain>
    </source>
</reference>
<dbReference type="InterPro" id="IPR005081">
    <property type="entry name" value="SpoIIGA"/>
</dbReference>
<dbReference type="eggNOG" id="ENOG5031EKA">
    <property type="taxonomic scope" value="Bacteria"/>
</dbReference>
<feature type="transmembrane region" description="Helical" evidence="1">
    <location>
        <begin position="6"/>
        <end position="24"/>
    </location>
</feature>
<dbReference type="EMBL" id="AFNU02000001">
    <property type="protein sequence ID" value="ERJ13605.1"/>
    <property type="molecule type" value="Genomic_DNA"/>
</dbReference>
<dbReference type="GO" id="GO:0004190">
    <property type="term" value="F:aspartic-type endopeptidase activity"/>
    <property type="evidence" value="ECO:0007669"/>
    <property type="project" value="InterPro"/>
</dbReference>
<dbReference type="FunCoup" id="U2FLI3">
    <property type="interactions" value="38"/>
</dbReference>
<dbReference type="GO" id="GO:0006508">
    <property type="term" value="P:proteolysis"/>
    <property type="evidence" value="ECO:0007669"/>
    <property type="project" value="InterPro"/>
</dbReference>
<keyword evidence="1" id="KW-0472">Membrane</keyword>
<keyword evidence="1" id="KW-0812">Transmembrane</keyword>
<sequence>MKIYLDVLILFNFLIDYCIIVYTGIIQKEKIRYHRLILATFFAVLGFFVFMFISYTILFFTIRIVFSLLIILIAYGYKNIKQMIGNVIVYYLLNTVLAGLIISFNVKTLNINSGNKAGLYLVNSSHVVSWYVIVISFIIANLIVYYYKHTIEENVFYSDKTYEIRFNFLGSNYHCNGFVDTGNQVRVTDENIPVIFISTSIINKLDHVDLVEKDVEFNYITCNGINNQQTVLVVKPESFYIKVNEHFVEKDVYIAISDNINSKDKHFNAIIQPSVLN</sequence>
<dbReference type="OrthoDB" id="2690199at2"/>
<dbReference type="GO" id="GO:0030436">
    <property type="term" value="P:asexual sporulation"/>
    <property type="evidence" value="ECO:0007669"/>
    <property type="project" value="InterPro"/>
</dbReference>
<dbReference type="RefSeq" id="WP_008826291.1">
    <property type="nucleotide sequence ID" value="NZ_AFNU02000001.1"/>
</dbReference>
<feature type="transmembrane region" description="Helical" evidence="1">
    <location>
        <begin position="36"/>
        <end position="53"/>
    </location>
</feature>
<dbReference type="AlphaFoldDB" id="U2FLI3"/>
<proteinExistence type="predicted"/>
<evidence type="ECO:0000313" key="3">
    <source>
        <dbReference type="Proteomes" id="UP000005707"/>
    </source>
</evidence>
<keyword evidence="3" id="KW-1185">Reference proteome</keyword>
<dbReference type="Pfam" id="PF03419">
    <property type="entry name" value="Peptidase_U4"/>
    <property type="match status" value="1"/>
</dbReference>
<evidence type="ECO:0000313" key="2">
    <source>
        <dbReference type="EMBL" id="ERJ13605.1"/>
    </source>
</evidence>
<feature type="transmembrane region" description="Helical" evidence="1">
    <location>
        <begin position="128"/>
        <end position="147"/>
    </location>
</feature>
<dbReference type="STRING" id="1033810.HLPCO_000271"/>
<feature type="transmembrane region" description="Helical" evidence="1">
    <location>
        <begin position="89"/>
        <end position="108"/>
    </location>
</feature>
<dbReference type="Proteomes" id="UP000005707">
    <property type="component" value="Unassembled WGS sequence"/>
</dbReference>
<reference evidence="2 3" key="2">
    <citation type="journal article" date="2013" name="PLoS ONE">
        <title>INDIGO - INtegrated Data Warehouse of MIcrobial GenOmes with Examples from the Red Sea Extremophiles.</title>
        <authorList>
            <person name="Alam I."/>
            <person name="Antunes A."/>
            <person name="Kamau A.A."/>
            <person name="Ba Alawi W."/>
            <person name="Kalkatawi M."/>
            <person name="Stingl U."/>
            <person name="Bajic V.B."/>
        </authorList>
    </citation>
    <scope>NUCLEOTIDE SEQUENCE [LARGE SCALE GENOMIC DNA]</scope>
    <source>
        <strain evidence="2 3">SSD-17B</strain>
    </source>
</reference>
<feature type="transmembrane region" description="Helical" evidence="1">
    <location>
        <begin position="59"/>
        <end position="77"/>
    </location>
</feature>
<comment type="caution">
    <text evidence="2">The sequence shown here is derived from an EMBL/GenBank/DDBJ whole genome shotgun (WGS) entry which is preliminary data.</text>
</comment>
<organism evidence="2 3">
    <name type="scientific">Haloplasma contractile SSD-17B</name>
    <dbReference type="NCBI Taxonomy" id="1033810"/>
    <lineage>
        <taxon>Bacteria</taxon>
        <taxon>Bacillati</taxon>
        <taxon>Mycoplasmatota</taxon>
        <taxon>Mollicutes</taxon>
        <taxon>Haloplasmatales</taxon>
        <taxon>Haloplasmataceae</taxon>
        <taxon>Haloplasma</taxon>
    </lineage>
</organism>
<keyword evidence="1" id="KW-1133">Transmembrane helix</keyword>
<accession>U2FLI3</accession>
<name>U2FLI3_9MOLU</name>
<evidence type="ECO:0000256" key="1">
    <source>
        <dbReference type="SAM" id="Phobius"/>
    </source>
</evidence>
<protein>
    <submittedName>
        <fullName evidence="2">Sigma-E processing peptidase spoiiga protein</fullName>
    </submittedName>
</protein>
<dbReference type="InParanoid" id="U2FLI3"/>